<dbReference type="EMBL" id="JANUCP010000002">
    <property type="protein sequence ID" value="MCS3919129.1"/>
    <property type="molecule type" value="Genomic_DNA"/>
</dbReference>
<feature type="transmembrane region" description="Helical" evidence="6">
    <location>
        <begin position="90"/>
        <end position="114"/>
    </location>
</feature>
<evidence type="ECO:0000256" key="5">
    <source>
        <dbReference type="ARBA" id="ARBA00023136"/>
    </source>
</evidence>
<dbReference type="RefSeq" id="WP_259095292.1">
    <property type="nucleotide sequence ID" value="NZ_CP130454.1"/>
</dbReference>
<keyword evidence="2" id="KW-1003">Cell membrane</keyword>
<name>A0ABT2EME6_9BACT</name>
<reference evidence="7 8" key="1">
    <citation type="submission" date="2022-08" db="EMBL/GenBank/DDBJ databases">
        <title>Bacterial and archaeal communities from various locations to study Microbial Dark Matter (Phase II).</title>
        <authorList>
            <person name="Stepanauskas R."/>
        </authorList>
    </citation>
    <scope>NUCLEOTIDE SEQUENCE [LARGE SCALE GENOMIC DNA]</scope>
    <source>
        <strain evidence="7 8">PD1</strain>
    </source>
</reference>
<gene>
    <name evidence="7" type="ORF">M2350_001529</name>
</gene>
<evidence type="ECO:0000256" key="2">
    <source>
        <dbReference type="ARBA" id="ARBA00022475"/>
    </source>
</evidence>
<dbReference type="PANTHER" id="PTHR34857">
    <property type="entry name" value="SLL0384 PROTEIN"/>
    <property type="match status" value="1"/>
</dbReference>
<keyword evidence="8" id="KW-1185">Reference proteome</keyword>
<accession>A0ABT2EME6</accession>
<keyword evidence="4 6" id="KW-1133">Transmembrane helix</keyword>
<proteinExistence type="predicted"/>
<evidence type="ECO:0000256" key="1">
    <source>
        <dbReference type="ARBA" id="ARBA00004651"/>
    </source>
</evidence>
<feature type="transmembrane region" description="Helical" evidence="6">
    <location>
        <begin position="64"/>
        <end position="84"/>
    </location>
</feature>
<comment type="caution">
    <text evidence="7">The sequence shown here is derived from an EMBL/GenBank/DDBJ whole genome shotgun (WGS) entry which is preliminary data.</text>
</comment>
<dbReference type="Proteomes" id="UP001204798">
    <property type="component" value="Unassembled WGS sequence"/>
</dbReference>
<evidence type="ECO:0000313" key="7">
    <source>
        <dbReference type="EMBL" id="MCS3919129.1"/>
    </source>
</evidence>
<dbReference type="InterPro" id="IPR051611">
    <property type="entry name" value="ECF_transporter_component"/>
</dbReference>
<dbReference type="InterPro" id="IPR012809">
    <property type="entry name" value="ECF_CbiQ"/>
</dbReference>
<keyword evidence="3 6" id="KW-0812">Transmembrane</keyword>
<protein>
    <submittedName>
        <fullName evidence="7">Cobalt/nickel transport system permease protein</fullName>
    </submittedName>
</protein>
<feature type="transmembrane region" description="Helical" evidence="6">
    <location>
        <begin position="40"/>
        <end position="57"/>
    </location>
</feature>
<feature type="transmembrane region" description="Helical" evidence="6">
    <location>
        <begin position="212"/>
        <end position="231"/>
    </location>
</feature>
<organism evidence="7 8">
    <name type="scientific">Candidatus Fervidibacter sacchari</name>
    <dbReference type="NCBI Taxonomy" id="1448929"/>
    <lineage>
        <taxon>Bacteria</taxon>
        <taxon>Candidatus Fervidibacterota</taxon>
        <taxon>Candidatus Fervidibacter</taxon>
    </lineage>
</organism>
<evidence type="ECO:0000256" key="4">
    <source>
        <dbReference type="ARBA" id="ARBA00022989"/>
    </source>
</evidence>
<dbReference type="InterPro" id="IPR003339">
    <property type="entry name" value="ABC/ECF_trnsptr_transmembrane"/>
</dbReference>
<evidence type="ECO:0000313" key="8">
    <source>
        <dbReference type="Proteomes" id="UP001204798"/>
    </source>
</evidence>
<dbReference type="Pfam" id="PF02361">
    <property type="entry name" value="CbiQ"/>
    <property type="match status" value="1"/>
</dbReference>
<dbReference type="PANTHER" id="PTHR34857:SF2">
    <property type="entry name" value="SLL0384 PROTEIN"/>
    <property type="match status" value="1"/>
</dbReference>
<evidence type="ECO:0000256" key="6">
    <source>
        <dbReference type="SAM" id="Phobius"/>
    </source>
</evidence>
<evidence type="ECO:0000256" key="3">
    <source>
        <dbReference type="ARBA" id="ARBA00022692"/>
    </source>
</evidence>
<comment type="subcellular location">
    <subcellularLocation>
        <location evidence="1">Cell membrane</location>
        <topology evidence="1">Multi-pass membrane protein</topology>
    </subcellularLocation>
</comment>
<dbReference type="NCBIfam" id="TIGR02454">
    <property type="entry name" value="ECF_T_CbiQ"/>
    <property type="match status" value="1"/>
</dbReference>
<sequence length="233" mass="26532">MNLYLLQHPQSWLSNLDGRTKLAMFFAYVLAVLFTKPNAYWTWLFLTGLLLILFTLARVQIRWITLRLVPILPFVALGAFGVLLGGSKEMFLQVTVKMLLCVGAAVWLSGTTPFTHLLEALRKLKVPSLLTVMLSFMFRYLFVLAEEAVRMSRAYQSRCPRKQTLRDAENIGRLAGALMLRTYNRAERIYLAMLSRGFSGEFRTLSVQRMTFADIAFLAIFVGLVTTVFVVTQ</sequence>
<keyword evidence="5 6" id="KW-0472">Membrane</keyword>
<dbReference type="CDD" id="cd16914">
    <property type="entry name" value="EcfT"/>
    <property type="match status" value="1"/>
</dbReference>
<feature type="transmembrane region" description="Helical" evidence="6">
    <location>
        <begin position="126"/>
        <end position="145"/>
    </location>
</feature>